<keyword evidence="1" id="KW-0812">Transmembrane</keyword>
<dbReference type="OrthoDB" id="4557882at2"/>
<sequence length="81" mass="8875">MVTTLGGIFAVIEVIYIVLQVAKANTANGGYRFIQRLADPLALFFPGLFNFSNHNLTIIVNYGAAALFWLIVTGFIARLLV</sequence>
<evidence type="ECO:0000313" key="2">
    <source>
        <dbReference type="EMBL" id="RMI30434.1"/>
    </source>
</evidence>
<feature type="transmembrane region" description="Helical" evidence="1">
    <location>
        <begin position="58"/>
        <end position="80"/>
    </location>
</feature>
<gene>
    <name evidence="2" type="ORF">EBN03_22350</name>
</gene>
<reference evidence="2 3" key="1">
    <citation type="submission" date="2018-10" db="EMBL/GenBank/DDBJ databases">
        <title>Isolation from cow dung.</title>
        <authorList>
            <person name="Ling L."/>
        </authorList>
    </citation>
    <scope>NUCLEOTIDE SEQUENCE [LARGE SCALE GENOMIC DNA]</scope>
    <source>
        <strain evidence="2 3">NEAU-LL90</strain>
    </source>
</reference>
<proteinExistence type="predicted"/>
<comment type="caution">
    <text evidence="2">The sequence shown here is derived from an EMBL/GenBank/DDBJ whole genome shotgun (WGS) entry which is preliminary data.</text>
</comment>
<evidence type="ECO:0008006" key="4">
    <source>
        <dbReference type="Google" id="ProtNLM"/>
    </source>
</evidence>
<evidence type="ECO:0000313" key="3">
    <source>
        <dbReference type="Proteomes" id="UP000279275"/>
    </source>
</evidence>
<dbReference type="Proteomes" id="UP000279275">
    <property type="component" value="Unassembled WGS sequence"/>
</dbReference>
<evidence type="ECO:0000256" key="1">
    <source>
        <dbReference type="SAM" id="Phobius"/>
    </source>
</evidence>
<protein>
    <recommendedName>
        <fullName evidence="4">YggT family protein</fullName>
    </recommendedName>
</protein>
<organism evidence="2 3">
    <name type="scientific">Nocardia stercoris</name>
    <dbReference type="NCBI Taxonomy" id="2483361"/>
    <lineage>
        <taxon>Bacteria</taxon>
        <taxon>Bacillati</taxon>
        <taxon>Actinomycetota</taxon>
        <taxon>Actinomycetes</taxon>
        <taxon>Mycobacteriales</taxon>
        <taxon>Nocardiaceae</taxon>
        <taxon>Nocardia</taxon>
    </lineage>
</organism>
<dbReference type="EMBL" id="RFFH01000010">
    <property type="protein sequence ID" value="RMI30434.1"/>
    <property type="molecule type" value="Genomic_DNA"/>
</dbReference>
<keyword evidence="1" id="KW-0472">Membrane</keyword>
<accession>A0A3M2KZ84</accession>
<keyword evidence="3" id="KW-1185">Reference proteome</keyword>
<keyword evidence="1" id="KW-1133">Transmembrane helix</keyword>
<dbReference type="AlphaFoldDB" id="A0A3M2KZ84"/>
<feature type="transmembrane region" description="Helical" evidence="1">
    <location>
        <begin position="6"/>
        <end position="22"/>
    </location>
</feature>
<name>A0A3M2KZ84_9NOCA</name>